<dbReference type="InterPro" id="IPR000114">
    <property type="entry name" value="Ribosomal_uL16_bact-type"/>
</dbReference>
<evidence type="ECO:0000256" key="2">
    <source>
        <dbReference type="ARBA" id="ARBA00022555"/>
    </source>
</evidence>
<dbReference type="GO" id="GO:1990904">
    <property type="term" value="C:ribonucleoprotein complex"/>
    <property type="evidence" value="ECO:0007669"/>
    <property type="project" value="UniProtKB-KW"/>
</dbReference>
<evidence type="ECO:0000313" key="9">
    <source>
        <dbReference type="EMBL" id="OGF14660.1"/>
    </source>
</evidence>
<keyword evidence="2 6" id="KW-0820">tRNA-binding</keyword>
<dbReference type="GO" id="GO:0003735">
    <property type="term" value="F:structural constituent of ribosome"/>
    <property type="evidence" value="ECO:0007669"/>
    <property type="project" value="InterPro"/>
</dbReference>
<evidence type="ECO:0000313" key="10">
    <source>
        <dbReference type="Proteomes" id="UP000177691"/>
    </source>
</evidence>
<gene>
    <name evidence="6" type="primary">rplP</name>
    <name evidence="9" type="ORF">A3D54_03250</name>
</gene>
<keyword evidence="3 6" id="KW-0689">Ribosomal protein</keyword>
<dbReference type="PRINTS" id="PR00060">
    <property type="entry name" value="RIBOSOMALL16"/>
</dbReference>
<organism evidence="9 10">
    <name type="scientific">Candidatus Falkowbacteria bacterium RIFCSPHIGHO2_02_FULL_45_15</name>
    <dbReference type="NCBI Taxonomy" id="1797987"/>
    <lineage>
        <taxon>Bacteria</taxon>
        <taxon>Candidatus Falkowiibacteriota</taxon>
    </lineage>
</organism>
<dbReference type="CDD" id="cd01433">
    <property type="entry name" value="Ribosomal_L16_L10e"/>
    <property type="match status" value="1"/>
</dbReference>
<comment type="subunit">
    <text evidence="6 8">Part of the 50S ribosomal subunit.</text>
</comment>
<dbReference type="GO" id="GO:0000049">
    <property type="term" value="F:tRNA binding"/>
    <property type="evidence" value="ECO:0007669"/>
    <property type="project" value="UniProtKB-KW"/>
</dbReference>
<dbReference type="Gene3D" id="3.90.1170.10">
    <property type="entry name" value="Ribosomal protein L10e/L16"/>
    <property type="match status" value="1"/>
</dbReference>
<dbReference type="HAMAP" id="MF_01342">
    <property type="entry name" value="Ribosomal_uL16"/>
    <property type="match status" value="1"/>
</dbReference>
<name>A0A1F5RJM1_9BACT</name>
<proteinExistence type="inferred from homology"/>
<keyword evidence="4 6" id="KW-0687">Ribonucleoprotein</keyword>
<reference evidence="9 10" key="1">
    <citation type="journal article" date="2016" name="Nat. Commun.">
        <title>Thousands of microbial genomes shed light on interconnected biogeochemical processes in an aquifer system.</title>
        <authorList>
            <person name="Anantharaman K."/>
            <person name="Brown C.T."/>
            <person name="Hug L.A."/>
            <person name="Sharon I."/>
            <person name="Castelle C.J."/>
            <person name="Probst A.J."/>
            <person name="Thomas B.C."/>
            <person name="Singh A."/>
            <person name="Wilkins M.J."/>
            <person name="Karaoz U."/>
            <person name="Brodie E.L."/>
            <person name="Williams K.H."/>
            <person name="Hubbard S.S."/>
            <person name="Banfield J.F."/>
        </authorList>
    </citation>
    <scope>NUCLEOTIDE SEQUENCE [LARGE SCALE GENOMIC DNA]</scope>
</reference>
<dbReference type="NCBIfam" id="TIGR01164">
    <property type="entry name" value="rplP_bact"/>
    <property type="match status" value="1"/>
</dbReference>
<dbReference type="PANTHER" id="PTHR12220">
    <property type="entry name" value="50S/60S RIBOSOMAL PROTEIN L16"/>
    <property type="match status" value="1"/>
</dbReference>
<sequence length="134" mass="15112">MLAPKKTKHRKYHQIKPAGKSARGAELSFGSFGLKALQSRWITSRQIEAARRVITRYTARGGKMWIRIFPDIVITKKSGEIPMGKGKGEPDHFVAIVRRGRVLFELEGMKESLAKEALTLAAHKLPIKCQFVKK</sequence>
<dbReference type="AlphaFoldDB" id="A0A1F5RJM1"/>
<dbReference type="Pfam" id="PF00252">
    <property type="entry name" value="Ribosomal_L16"/>
    <property type="match status" value="1"/>
</dbReference>
<dbReference type="InterPro" id="IPR036920">
    <property type="entry name" value="Ribosomal_uL16_sf"/>
</dbReference>
<evidence type="ECO:0000256" key="3">
    <source>
        <dbReference type="ARBA" id="ARBA00022980"/>
    </source>
</evidence>
<evidence type="ECO:0000256" key="7">
    <source>
        <dbReference type="RuleBase" id="RU004413"/>
    </source>
</evidence>
<comment type="similarity">
    <text evidence="1 6 7">Belongs to the universal ribosomal protein uL16 family.</text>
</comment>
<dbReference type="FunFam" id="3.90.1170.10:FF:000001">
    <property type="entry name" value="50S ribosomal protein L16"/>
    <property type="match status" value="1"/>
</dbReference>
<dbReference type="GO" id="GO:0019843">
    <property type="term" value="F:rRNA binding"/>
    <property type="evidence" value="ECO:0007669"/>
    <property type="project" value="UniProtKB-UniRule"/>
</dbReference>
<dbReference type="PANTHER" id="PTHR12220:SF13">
    <property type="entry name" value="LARGE RIBOSOMAL SUBUNIT PROTEIN UL16M"/>
    <property type="match status" value="1"/>
</dbReference>
<evidence type="ECO:0000256" key="6">
    <source>
        <dbReference type="HAMAP-Rule" id="MF_01342"/>
    </source>
</evidence>
<evidence type="ECO:0000256" key="8">
    <source>
        <dbReference type="RuleBase" id="RU004414"/>
    </source>
</evidence>
<comment type="function">
    <text evidence="6 8">Binds 23S rRNA and is also seen to make contacts with the A and possibly P site tRNAs.</text>
</comment>
<dbReference type="GO" id="GO:0005840">
    <property type="term" value="C:ribosome"/>
    <property type="evidence" value="ECO:0007669"/>
    <property type="project" value="UniProtKB-KW"/>
</dbReference>
<dbReference type="Proteomes" id="UP000177691">
    <property type="component" value="Unassembled WGS sequence"/>
</dbReference>
<keyword evidence="6 8" id="KW-0699">rRNA-binding</keyword>
<dbReference type="InterPro" id="IPR047873">
    <property type="entry name" value="Ribosomal_uL16"/>
</dbReference>
<evidence type="ECO:0000256" key="4">
    <source>
        <dbReference type="ARBA" id="ARBA00023274"/>
    </source>
</evidence>
<dbReference type="SUPFAM" id="SSF54686">
    <property type="entry name" value="Ribosomal protein L16p/L10e"/>
    <property type="match status" value="1"/>
</dbReference>
<dbReference type="GO" id="GO:0006412">
    <property type="term" value="P:translation"/>
    <property type="evidence" value="ECO:0007669"/>
    <property type="project" value="UniProtKB-UniRule"/>
</dbReference>
<evidence type="ECO:0000256" key="1">
    <source>
        <dbReference type="ARBA" id="ARBA00008931"/>
    </source>
</evidence>
<dbReference type="InterPro" id="IPR016180">
    <property type="entry name" value="Ribosomal_uL16_dom"/>
</dbReference>
<dbReference type="EMBL" id="MFFU01000061">
    <property type="protein sequence ID" value="OGF14660.1"/>
    <property type="molecule type" value="Genomic_DNA"/>
</dbReference>
<accession>A0A1F5RJM1</accession>
<evidence type="ECO:0000256" key="5">
    <source>
        <dbReference type="ARBA" id="ARBA00035198"/>
    </source>
</evidence>
<keyword evidence="6 8" id="KW-0694">RNA-binding</keyword>
<protein>
    <recommendedName>
        <fullName evidence="5 6">Large ribosomal subunit protein uL16</fullName>
    </recommendedName>
</protein>
<comment type="caution">
    <text evidence="9">The sequence shown here is derived from an EMBL/GenBank/DDBJ whole genome shotgun (WGS) entry which is preliminary data.</text>
</comment>